<dbReference type="Proteomes" id="UP000643810">
    <property type="component" value="Unassembled WGS sequence"/>
</dbReference>
<proteinExistence type="inferred from homology"/>
<reference evidence="8 9" key="1">
    <citation type="submission" date="2020-08" db="EMBL/GenBank/DDBJ databases">
        <title>Genome public.</title>
        <authorList>
            <person name="Liu C."/>
            <person name="Sun Q."/>
        </authorList>
    </citation>
    <scope>NUCLEOTIDE SEQUENCE [LARGE SCALE GENOMIC DNA]</scope>
    <source>
        <strain evidence="8 9">NSJ-9</strain>
    </source>
</reference>
<keyword evidence="7" id="KW-0119">Carbohydrate metabolism</keyword>
<dbReference type="NCBIfam" id="TIGR01182">
    <property type="entry name" value="eda"/>
    <property type="match status" value="1"/>
</dbReference>
<keyword evidence="9" id="KW-1185">Reference proteome</keyword>
<dbReference type="GO" id="GO:0008700">
    <property type="term" value="F:(R,S)-4-hydroxy-2-oxoglutarate aldolase activity"/>
    <property type="evidence" value="ECO:0007669"/>
    <property type="project" value="UniProtKB-EC"/>
</dbReference>
<evidence type="ECO:0000256" key="7">
    <source>
        <dbReference type="ARBA" id="ARBA00023277"/>
    </source>
</evidence>
<evidence type="ECO:0000256" key="3">
    <source>
        <dbReference type="ARBA" id="ARBA00006906"/>
    </source>
</evidence>
<organism evidence="8 9">
    <name type="scientific">Roseburia lenta</name>
    <dbReference type="NCBI Taxonomy" id="2763061"/>
    <lineage>
        <taxon>Bacteria</taxon>
        <taxon>Bacillati</taxon>
        <taxon>Bacillota</taxon>
        <taxon>Clostridia</taxon>
        <taxon>Lachnospirales</taxon>
        <taxon>Lachnospiraceae</taxon>
        <taxon>Roseburia</taxon>
    </lineage>
</organism>
<dbReference type="Pfam" id="PF01081">
    <property type="entry name" value="Aldolase"/>
    <property type="match status" value="1"/>
</dbReference>
<accession>A0ABR7GIX2</accession>
<keyword evidence="6 8" id="KW-0456">Lyase</keyword>
<dbReference type="EC" id="4.1.2.14" evidence="5"/>
<protein>
    <recommendedName>
        <fullName evidence="5">2-dehydro-3-deoxy-phosphogluconate aldolase</fullName>
        <ecNumber evidence="5">4.1.2.14</ecNumber>
    </recommendedName>
</protein>
<evidence type="ECO:0000256" key="5">
    <source>
        <dbReference type="ARBA" id="ARBA00013063"/>
    </source>
</evidence>
<name>A0ABR7GIX2_9FIRM</name>
<dbReference type="EMBL" id="JACOPG010000005">
    <property type="protein sequence ID" value="MBC5687211.1"/>
    <property type="molecule type" value="Genomic_DNA"/>
</dbReference>
<sequence>MQELLKKVEELKIVPVVVLEDAKDALPLGQALIDGGLPVAEVTFRTAAAADSIKAMSEAFPEMLVGAGTVVNVEQCKQAIECGAKFIVTPGYSEEVTTYCCENNIPILPGVCTPTELMMVVNHGLPVAKFFPAAQFGGLKTIKALAAPFPQMRFMPTGGVSEANILEYLAEPKIIAAGGSWMVKGDLVKAGKFDEIKAMTKSAVDLVKNA</sequence>
<gene>
    <name evidence="8" type="primary">eda</name>
    <name evidence="8" type="ORF">H8R94_11470</name>
</gene>
<dbReference type="InterPro" id="IPR031337">
    <property type="entry name" value="KDPG/KHG_AS_1"/>
</dbReference>
<comment type="pathway">
    <text evidence="2">Carbohydrate acid metabolism; 2-dehydro-3-deoxy-D-gluconate degradation; D-glyceraldehyde 3-phosphate and pyruvate from 2-dehydro-3-deoxy-D-gluconate: step 2/2.</text>
</comment>
<dbReference type="PANTHER" id="PTHR30246">
    <property type="entry name" value="2-KETO-3-DEOXY-6-PHOSPHOGLUCONATE ALDOLASE"/>
    <property type="match status" value="1"/>
</dbReference>
<evidence type="ECO:0000256" key="6">
    <source>
        <dbReference type="ARBA" id="ARBA00023239"/>
    </source>
</evidence>
<evidence type="ECO:0000256" key="1">
    <source>
        <dbReference type="ARBA" id="ARBA00000654"/>
    </source>
</evidence>
<evidence type="ECO:0000256" key="4">
    <source>
        <dbReference type="ARBA" id="ARBA00011233"/>
    </source>
</evidence>
<dbReference type="RefSeq" id="WP_118281889.1">
    <property type="nucleotide sequence ID" value="NZ_JACOPG010000005.1"/>
</dbReference>
<evidence type="ECO:0000256" key="2">
    <source>
        <dbReference type="ARBA" id="ARBA00004736"/>
    </source>
</evidence>
<dbReference type="PANTHER" id="PTHR30246:SF1">
    <property type="entry name" value="2-DEHYDRO-3-DEOXY-6-PHOSPHOGALACTONATE ALDOLASE-RELATED"/>
    <property type="match status" value="1"/>
</dbReference>
<evidence type="ECO:0000313" key="8">
    <source>
        <dbReference type="EMBL" id="MBC5687211.1"/>
    </source>
</evidence>
<dbReference type="NCBIfam" id="NF004325">
    <property type="entry name" value="PRK05718.1"/>
    <property type="match status" value="1"/>
</dbReference>
<comment type="caution">
    <text evidence="8">The sequence shown here is derived from an EMBL/GenBank/DDBJ whole genome shotgun (WGS) entry which is preliminary data.</text>
</comment>
<dbReference type="SUPFAM" id="SSF51569">
    <property type="entry name" value="Aldolase"/>
    <property type="match status" value="1"/>
</dbReference>
<dbReference type="InterPro" id="IPR013785">
    <property type="entry name" value="Aldolase_TIM"/>
</dbReference>
<dbReference type="PROSITE" id="PS00159">
    <property type="entry name" value="ALDOLASE_KDPG_KHG_1"/>
    <property type="match status" value="1"/>
</dbReference>
<evidence type="ECO:0000313" key="9">
    <source>
        <dbReference type="Proteomes" id="UP000643810"/>
    </source>
</evidence>
<dbReference type="InterPro" id="IPR000887">
    <property type="entry name" value="Aldlse_KDPG_KHG"/>
</dbReference>
<dbReference type="GO" id="GO:0008675">
    <property type="term" value="F:2-dehydro-3-deoxy-phosphogluconate aldolase activity"/>
    <property type="evidence" value="ECO:0007669"/>
    <property type="project" value="UniProtKB-EC"/>
</dbReference>
<comment type="similarity">
    <text evidence="3">Belongs to the KHG/KDPG aldolase family.</text>
</comment>
<comment type="subunit">
    <text evidence="4">Homotrimer.</text>
</comment>
<dbReference type="CDD" id="cd00452">
    <property type="entry name" value="KDPG_aldolase"/>
    <property type="match status" value="1"/>
</dbReference>
<comment type="catalytic activity">
    <reaction evidence="1">
        <text>2-dehydro-3-deoxy-6-phospho-D-gluconate = D-glyceraldehyde 3-phosphate + pyruvate</text>
        <dbReference type="Rhea" id="RHEA:17089"/>
        <dbReference type="ChEBI" id="CHEBI:15361"/>
        <dbReference type="ChEBI" id="CHEBI:57569"/>
        <dbReference type="ChEBI" id="CHEBI:59776"/>
        <dbReference type="EC" id="4.1.2.14"/>
    </reaction>
</comment>
<dbReference type="Gene3D" id="3.20.20.70">
    <property type="entry name" value="Aldolase class I"/>
    <property type="match status" value="1"/>
</dbReference>